<protein>
    <recommendedName>
        <fullName evidence="3">DUF222 domain-containing protein</fullName>
    </recommendedName>
</protein>
<sequence>MTAPTSQKPPTEPDLNDLRTDLPTLADRCEALGEHWGARDIRNDLLAAHPAPETDAPQAIQWAPSGSVLDGVPGGWCASSPGRMACPPAPADQHALARTATRLLRGATRG</sequence>
<proteinExistence type="predicted"/>
<comment type="caution">
    <text evidence="1">The sequence shown here is derived from an EMBL/GenBank/DDBJ whole genome shotgun (WGS) entry which is preliminary data.</text>
</comment>
<organism evidence="1 2">
    <name type="scientific">Oerskovia enterophila</name>
    <dbReference type="NCBI Taxonomy" id="43678"/>
    <lineage>
        <taxon>Bacteria</taxon>
        <taxon>Bacillati</taxon>
        <taxon>Actinomycetota</taxon>
        <taxon>Actinomycetes</taxon>
        <taxon>Micrococcales</taxon>
        <taxon>Cellulomonadaceae</taxon>
        <taxon>Oerskovia</taxon>
    </lineage>
</organism>
<accession>A0ABX2Y6X8</accession>
<keyword evidence="2" id="KW-1185">Reference proteome</keyword>
<name>A0ABX2Y6X8_9CELL</name>
<reference evidence="1 2" key="1">
    <citation type="submission" date="2016-06" db="EMBL/GenBank/DDBJ databases">
        <title>Genome sequence of Oerskovia enterophila DSM 43852.</title>
        <authorList>
            <person name="Poehlein A."/>
            <person name="Jag V."/>
            <person name="Bengelsdorf F.R."/>
            <person name="Daniel R."/>
            <person name="Duerre P."/>
        </authorList>
    </citation>
    <scope>NUCLEOTIDE SEQUENCE [LARGE SCALE GENOMIC DNA]</scope>
    <source>
        <strain evidence="1 2">DSM 43852</strain>
    </source>
</reference>
<gene>
    <name evidence="1" type="ORF">OERS_09290</name>
</gene>
<dbReference type="Proteomes" id="UP000093412">
    <property type="component" value="Unassembled WGS sequence"/>
</dbReference>
<dbReference type="EMBL" id="MAQA01000007">
    <property type="protein sequence ID" value="OCI32320.1"/>
    <property type="molecule type" value="Genomic_DNA"/>
</dbReference>
<evidence type="ECO:0000313" key="1">
    <source>
        <dbReference type="EMBL" id="OCI32320.1"/>
    </source>
</evidence>
<evidence type="ECO:0000313" key="2">
    <source>
        <dbReference type="Proteomes" id="UP000093412"/>
    </source>
</evidence>
<evidence type="ECO:0008006" key="3">
    <source>
        <dbReference type="Google" id="ProtNLM"/>
    </source>
</evidence>